<dbReference type="EMBL" id="MIJE01000001">
    <property type="protein sequence ID" value="OEF98571.1"/>
    <property type="molecule type" value="Genomic_DNA"/>
</dbReference>
<dbReference type="RefSeq" id="WP_069642063.1">
    <property type="nucleotide sequence ID" value="NZ_MIJE01000001.1"/>
</dbReference>
<evidence type="ECO:0000256" key="1">
    <source>
        <dbReference type="SAM" id="Coils"/>
    </source>
</evidence>
<dbReference type="InterPro" id="IPR021297">
    <property type="entry name" value="YlqD"/>
</dbReference>
<keyword evidence="1" id="KW-0175">Coiled coil</keyword>
<evidence type="ECO:0000313" key="2">
    <source>
        <dbReference type="EMBL" id="OEF98571.1"/>
    </source>
</evidence>
<feature type="coiled-coil region" evidence="1">
    <location>
        <begin position="22"/>
        <end position="68"/>
    </location>
</feature>
<dbReference type="OrthoDB" id="2375961at2"/>
<dbReference type="AlphaFoldDB" id="A0A1E5G5W8"/>
<dbReference type="Gene3D" id="6.10.140.1110">
    <property type="match status" value="1"/>
</dbReference>
<dbReference type="Pfam" id="PF11068">
    <property type="entry name" value="YlqD"/>
    <property type="match status" value="1"/>
</dbReference>
<comment type="caution">
    <text evidence="2">The sequence shown here is derived from an EMBL/GenBank/DDBJ whole genome shotgun (WGS) entry which is preliminary data.</text>
</comment>
<sequence length="132" mass="15638">MLIKRPVKVKMVMTPQLRKQLEAEYLGELQQIRLELEQLEFQNKKLVLEAKRKKLDAEQVNLKFKKEKQTRLSRLERLEIRIKEYLKLPDDVEIIHSTVDSYVNVKVGDKWDTLVEGVEIVLKDGIVVEIRN</sequence>
<dbReference type="Proteomes" id="UP000094296">
    <property type="component" value="Unassembled WGS sequence"/>
</dbReference>
<name>A0A1E5G5W8_9FIRM</name>
<protein>
    <recommendedName>
        <fullName evidence="4">YlqD protein</fullName>
    </recommendedName>
</protein>
<gene>
    <name evidence="2" type="ORF">BHF68_02590</name>
</gene>
<dbReference type="STRING" id="766136.BHF68_02590"/>
<keyword evidence="3" id="KW-1185">Reference proteome</keyword>
<organism evidence="2 3">
    <name type="scientific">Desulfuribacillus alkaliarsenatis</name>
    <dbReference type="NCBI Taxonomy" id="766136"/>
    <lineage>
        <taxon>Bacteria</taxon>
        <taxon>Bacillati</taxon>
        <taxon>Bacillota</taxon>
        <taxon>Desulfuribacillia</taxon>
        <taxon>Desulfuribacillales</taxon>
        <taxon>Desulfuribacillaceae</taxon>
        <taxon>Desulfuribacillus</taxon>
    </lineage>
</organism>
<proteinExistence type="predicted"/>
<evidence type="ECO:0000313" key="3">
    <source>
        <dbReference type="Proteomes" id="UP000094296"/>
    </source>
</evidence>
<evidence type="ECO:0008006" key="4">
    <source>
        <dbReference type="Google" id="ProtNLM"/>
    </source>
</evidence>
<accession>A0A1E5G5W8</accession>
<reference evidence="2 3" key="1">
    <citation type="submission" date="2016-09" db="EMBL/GenBank/DDBJ databases">
        <title>Draft genome sequence for the type strain of Desulfuribacillus alkaliarsenatis AHT28, an obligately anaerobic, sulfidogenic bacterium isolated from Russian soda lake sediments.</title>
        <authorList>
            <person name="Abin C.A."/>
            <person name="Hollibaugh J.T."/>
        </authorList>
    </citation>
    <scope>NUCLEOTIDE SEQUENCE [LARGE SCALE GENOMIC DNA]</scope>
    <source>
        <strain evidence="2 3">AHT28</strain>
    </source>
</reference>